<dbReference type="GO" id="GO:0051537">
    <property type="term" value="F:2 iron, 2 sulfur cluster binding"/>
    <property type="evidence" value="ECO:0007669"/>
    <property type="project" value="UniProtKB-KW"/>
</dbReference>
<keyword evidence="13" id="KW-1185">Reference proteome</keyword>
<dbReference type="PROSITE" id="PS00678">
    <property type="entry name" value="WD_REPEATS_1"/>
    <property type="match status" value="2"/>
</dbReference>
<dbReference type="PRINTS" id="PR00320">
    <property type="entry name" value="GPROTEINBRPT"/>
</dbReference>
<dbReference type="InterPro" id="IPR001680">
    <property type="entry name" value="WD40_rpt"/>
</dbReference>
<protein>
    <recommendedName>
        <fullName evidence="11">Rieske domain-containing protein</fullName>
    </recommendedName>
</protein>
<dbReference type="InterPro" id="IPR054716">
    <property type="entry name" value="Sol_Rieske_ferrdox_dom"/>
</dbReference>
<feature type="domain" description="Rieske" evidence="11">
    <location>
        <begin position="458"/>
        <end position="572"/>
    </location>
</feature>
<dbReference type="EMBL" id="QUSY01000321">
    <property type="protein sequence ID" value="RHY30404.1"/>
    <property type="molecule type" value="Genomic_DNA"/>
</dbReference>
<dbReference type="InterPro" id="IPR020472">
    <property type="entry name" value="WD40_PAC1"/>
</dbReference>
<dbReference type="GO" id="GO:0046872">
    <property type="term" value="F:metal ion binding"/>
    <property type="evidence" value="ECO:0007669"/>
    <property type="project" value="UniProtKB-KW"/>
</dbReference>
<keyword evidence="2 10" id="KW-0853">WD repeat</keyword>
<dbReference type="InterPro" id="IPR022052">
    <property type="entry name" value="Histone-bd_RBBP4-like_N"/>
</dbReference>
<dbReference type="VEuPathDB" id="FungiDB:H310_08931"/>
<dbReference type="Gene3D" id="2.130.10.10">
    <property type="entry name" value="YVTN repeat-like/Quinoprotein amine dehydrogenase"/>
    <property type="match status" value="1"/>
</dbReference>
<evidence type="ECO:0000256" key="2">
    <source>
        <dbReference type="ARBA" id="ARBA00022574"/>
    </source>
</evidence>
<evidence type="ECO:0000256" key="6">
    <source>
        <dbReference type="ARBA" id="ARBA00022853"/>
    </source>
</evidence>
<keyword evidence="3" id="KW-0001">2Fe-2S</keyword>
<evidence type="ECO:0000256" key="5">
    <source>
        <dbReference type="ARBA" id="ARBA00022737"/>
    </source>
</evidence>
<dbReference type="InterPro" id="IPR036922">
    <property type="entry name" value="Rieske_2Fe-2S_sf"/>
</dbReference>
<sequence length="614" mass="67988">MPSIYSIKIIHGAQHIRSLAVFPSKNVAEMSKGSAAAHADEHGSDVEETAQERVIAEEYKIWKKNTPFLYDLVMTHALDWPSLTVQWLPTVHTSNGNDYSSHKLLLGTHTDGESQNYLMVAEVRLPLEDTEIDARNYDDDTSELGGFGGASGKVEVQIKINHDGEVNRARYMPQNDLIVATKTVSSEVYIFDISKHPSTPADGSGCNPDFRCVGHTKEGYGLCWDPHQSHHLISGSDDGVVCEWDVAHASKVVKPLNKYAGHTDVIGDVAWHMHHQKLFGSVGDDKKLLIWDMRVKSYDKPLTSVNAHDAPVNSLAFSPFSEYLLATGSSDKTVNLWDMRNLSSKLHTFAGHSEDVYQVEWSPHNETILGSCSQDRRLHVWDLSKIGEEQSAEDAEDGPPELLRDHDVTAAPSTVLGLFAPPAGRLQFLPSFHAASIRRRVDYHSRHIHSASAMALFVPVCAEADLPNESRRCVLLPSTGRSVLLVHHRHVIYCIDQACYHHGGPLGSGDIEDLGGVVAIQCPWHNYKIALHNGEGLYMGFEPGNMSQPVLKSKGVKQRTHPVKVERGMILVCDSSVDTGTAIASDVYAFDTKCVPDLNRKKDRDEVRLHSRMT</sequence>
<dbReference type="PROSITE" id="PS50082">
    <property type="entry name" value="WD_REPEATS_2"/>
    <property type="match status" value="4"/>
</dbReference>
<feature type="repeat" description="WD" evidence="10">
    <location>
        <begin position="259"/>
        <end position="294"/>
    </location>
</feature>
<dbReference type="InterPro" id="IPR036322">
    <property type="entry name" value="WD40_repeat_dom_sf"/>
</dbReference>
<dbReference type="Pfam" id="PF12265">
    <property type="entry name" value="CAF1C_H4-bd"/>
    <property type="match status" value="1"/>
</dbReference>
<comment type="subcellular location">
    <subcellularLocation>
        <location evidence="1">Nucleus</location>
    </subcellularLocation>
</comment>
<dbReference type="VEuPathDB" id="FungiDB:H310_08930"/>
<keyword evidence="7" id="KW-0408">Iron</keyword>
<evidence type="ECO:0000256" key="10">
    <source>
        <dbReference type="PROSITE-ProRule" id="PRU00221"/>
    </source>
</evidence>
<keyword evidence="8" id="KW-0411">Iron-sulfur</keyword>
<evidence type="ECO:0000256" key="8">
    <source>
        <dbReference type="ARBA" id="ARBA00023014"/>
    </source>
</evidence>
<dbReference type="PANTHER" id="PTHR22850">
    <property type="entry name" value="WD40 REPEAT FAMILY"/>
    <property type="match status" value="1"/>
</dbReference>
<dbReference type="AlphaFoldDB" id="A0A3R6WMK4"/>
<dbReference type="InterPro" id="IPR050459">
    <property type="entry name" value="WD_repeat_RBAP46/RBAP48/MSI1"/>
</dbReference>
<evidence type="ECO:0000256" key="3">
    <source>
        <dbReference type="ARBA" id="ARBA00022714"/>
    </source>
</evidence>
<evidence type="ECO:0000313" key="12">
    <source>
        <dbReference type="EMBL" id="RHY30404.1"/>
    </source>
</evidence>
<dbReference type="InterPro" id="IPR019775">
    <property type="entry name" value="WD40_repeat_CS"/>
</dbReference>
<keyword evidence="9" id="KW-0539">Nucleus</keyword>
<evidence type="ECO:0000256" key="4">
    <source>
        <dbReference type="ARBA" id="ARBA00022723"/>
    </source>
</evidence>
<evidence type="ECO:0000259" key="11">
    <source>
        <dbReference type="PROSITE" id="PS51296"/>
    </source>
</evidence>
<feature type="repeat" description="WD" evidence="10">
    <location>
        <begin position="212"/>
        <end position="254"/>
    </location>
</feature>
<dbReference type="SUPFAM" id="SSF50022">
    <property type="entry name" value="ISP domain"/>
    <property type="match status" value="1"/>
</dbReference>
<proteinExistence type="predicted"/>
<keyword evidence="5" id="KW-0677">Repeat</keyword>
<dbReference type="Proteomes" id="UP000285060">
    <property type="component" value="Unassembled WGS sequence"/>
</dbReference>
<dbReference type="SUPFAM" id="SSF50978">
    <property type="entry name" value="WD40 repeat-like"/>
    <property type="match status" value="1"/>
</dbReference>
<evidence type="ECO:0000313" key="13">
    <source>
        <dbReference type="Proteomes" id="UP000285060"/>
    </source>
</evidence>
<dbReference type="SMART" id="SM00320">
    <property type="entry name" value="WD40"/>
    <property type="match status" value="5"/>
</dbReference>
<dbReference type="Pfam" id="PF00400">
    <property type="entry name" value="WD40"/>
    <property type="match status" value="4"/>
</dbReference>
<feature type="repeat" description="WD" evidence="10">
    <location>
        <begin position="305"/>
        <end position="341"/>
    </location>
</feature>
<comment type="caution">
    <text evidence="12">The sequence shown here is derived from an EMBL/GenBank/DDBJ whole genome shotgun (WGS) entry which is preliminary data.</text>
</comment>
<dbReference type="GO" id="GO:0005634">
    <property type="term" value="C:nucleus"/>
    <property type="evidence" value="ECO:0007669"/>
    <property type="project" value="UniProtKB-SubCell"/>
</dbReference>
<organism evidence="12 13">
    <name type="scientific">Aphanomyces invadans</name>
    <dbReference type="NCBI Taxonomy" id="157072"/>
    <lineage>
        <taxon>Eukaryota</taxon>
        <taxon>Sar</taxon>
        <taxon>Stramenopiles</taxon>
        <taxon>Oomycota</taxon>
        <taxon>Saprolegniomycetes</taxon>
        <taxon>Saprolegniales</taxon>
        <taxon>Verrucalvaceae</taxon>
        <taxon>Aphanomyces</taxon>
    </lineage>
</organism>
<evidence type="ECO:0000256" key="1">
    <source>
        <dbReference type="ARBA" id="ARBA00004123"/>
    </source>
</evidence>
<dbReference type="GO" id="GO:0006325">
    <property type="term" value="P:chromatin organization"/>
    <property type="evidence" value="ECO:0007669"/>
    <property type="project" value="UniProtKB-KW"/>
</dbReference>
<accession>A0A3R6WMK4</accession>
<dbReference type="InterPro" id="IPR017941">
    <property type="entry name" value="Rieske_2Fe-2S"/>
</dbReference>
<gene>
    <name evidence="12" type="ORF">DYB32_007721</name>
</gene>
<dbReference type="Gene3D" id="2.102.10.10">
    <property type="entry name" value="Rieske [2Fe-2S] iron-sulphur domain"/>
    <property type="match status" value="1"/>
</dbReference>
<dbReference type="InterPro" id="IPR015943">
    <property type="entry name" value="WD40/YVTN_repeat-like_dom_sf"/>
</dbReference>
<keyword evidence="4" id="KW-0479">Metal-binding</keyword>
<reference evidence="12 13" key="1">
    <citation type="submission" date="2018-08" db="EMBL/GenBank/DDBJ databases">
        <title>Aphanomyces genome sequencing and annotation.</title>
        <authorList>
            <person name="Minardi D."/>
            <person name="Oidtmann B."/>
            <person name="Van Der Giezen M."/>
            <person name="Studholme D.J."/>
        </authorList>
    </citation>
    <scope>NUCLEOTIDE SEQUENCE [LARGE SCALE GENOMIC DNA]</scope>
    <source>
        <strain evidence="12 13">NJM0002</strain>
    </source>
</reference>
<feature type="repeat" description="WD" evidence="10">
    <location>
        <begin position="349"/>
        <end position="391"/>
    </location>
</feature>
<dbReference type="Pfam" id="PF22543">
    <property type="entry name" value="Rieske_4"/>
    <property type="match status" value="1"/>
</dbReference>
<dbReference type="PROSITE" id="PS50294">
    <property type="entry name" value="WD_REPEATS_REGION"/>
    <property type="match status" value="2"/>
</dbReference>
<dbReference type="PROSITE" id="PS51296">
    <property type="entry name" value="RIESKE"/>
    <property type="match status" value="1"/>
</dbReference>
<name>A0A3R6WMK4_9STRA</name>
<evidence type="ECO:0000256" key="7">
    <source>
        <dbReference type="ARBA" id="ARBA00023004"/>
    </source>
</evidence>
<evidence type="ECO:0000256" key="9">
    <source>
        <dbReference type="ARBA" id="ARBA00023242"/>
    </source>
</evidence>
<keyword evidence="6" id="KW-0156">Chromatin regulator</keyword>